<dbReference type="RefSeq" id="WP_091775509.1">
    <property type="nucleotide sequence ID" value="NZ_FOES01000045.1"/>
</dbReference>
<dbReference type="Pfam" id="PF10842">
    <property type="entry name" value="DUF2642"/>
    <property type="match status" value="1"/>
</dbReference>
<dbReference type="Proteomes" id="UP000199427">
    <property type="component" value="Unassembled WGS sequence"/>
</dbReference>
<dbReference type="OrthoDB" id="2439488at2"/>
<evidence type="ECO:0000313" key="1">
    <source>
        <dbReference type="EMBL" id="SER07381.1"/>
    </source>
</evidence>
<sequence length="68" mass="7751">MSENWKLSDPYVYQALMGLHNQSLAVQTTHGSVRGVLQEVMPDHIVIMMGGTPFYVRTAQIIWFHSTM</sequence>
<dbReference type="InterPro" id="IPR020139">
    <property type="entry name" value="DUF2642"/>
</dbReference>
<dbReference type="AlphaFoldDB" id="A0A1H9L796"/>
<organism evidence="1 2">
    <name type="scientific">Piscibacillus halophilus</name>
    <dbReference type="NCBI Taxonomy" id="571933"/>
    <lineage>
        <taxon>Bacteria</taxon>
        <taxon>Bacillati</taxon>
        <taxon>Bacillota</taxon>
        <taxon>Bacilli</taxon>
        <taxon>Bacillales</taxon>
        <taxon>Bacillaceae</taxon>
        <taxon>Piscibacillus</taxon>
    </lineage>
</organism>
<reference evidence="1 2" key="1">
    <citation type="submission" date="2016-10" db="EMBL/GenBank/DDBJ databases">
        <authorList>
            <person name="de Groot N.N."/>
        </authorList>
    </citation>
    <scope>NUCLEOTIDE SEQUENCE [LARGE SCALE GENOMIC DNA]</scope>
    <source>
        <strain evidence="1 2">DSM 21633</strain>
    </source>
</reference>
<gene>
    <name evidence="1" type="ORF">SAMN05216362_1454</name>
</gene>
<evidence type="ECO:0000313" key="2">
    <source>
        <dbReference type="Proteomes" id="UP000199427"/>
    </source>
</evidence>
<dbReference type="EMBL" id="FOES01000045">
    <property type="protein sequence ID" value="SER07381.1"/>
    <property type="molecule type" value="Genomic_DNA"/>
</dbReference>
<evidence type="ECO:0008006" key="3">
    <source>
        <dbReference type="Google" id="ProtNLM"/>
    </source>
</evidence>
<keyword evidence="2" id="KW-1185">Reference proteome</keyword>
<name>A0A1H9L796_9BACI</name>
<protein>
    <recommendedName>
        <fullName evidence="3">DUF2642 domain-containing protein</fullName>
    </recommendedName>
</protein>
<proteinExistence type="predicted"/>
<accession>A0A1H9L796</accession>